<feature type="chain" id="PRO_5046533350" evidence="10">
    <location>
        <begin position="32"/>
        <end position="95"/>
    </location>
</feature>
<evidence type="ECO:0000313" key="12">
    <source>
        <dbReference type="EMBL" id="CAG5080564.1"/>
    </source>
</evidence>
<feature type="region of interest" description="Disordered" evidence="8">
    <location>
        <begin position="75"/>
        <end position="95"/>
    </location>
</feature>
<evidence type="ECO:0000256" key="10">
    <source>
        <dbReference type="SAM" id="SignalP"/>
    </source>
</evidence>
<reference evidence="12 13" key="1">
    <citation type="submission" date="2021-04" db="EMBL/GenBank/DDBJ databases">
        <authorList>
            <person name="Bliznina A."/>
        </authorList>
    </citation>
    <scope>NUCLEOTIDE SEQUENCE [LARGE SCALE GENOMIC DNA]</scope>
</reference>
<dbReference type="Proteomes" id="UP001158576">
    <property type="component" value="Chromosome PAR"/>
</dbReference>
<proteinExistence type="predicted"/>
<evidence type="ECO:0000256" key="6">
    <source>
        <dbReference type="ARBA" id="ARBA00023170"/>
    </source>
</evidence>
<dbReference type="PROSITE" id="PS50262">
    <property type="entry name" value="G_PROTEIN_RECEP_F1_2"/>
    <property type="match status" value="1"/>
</dbReference>
<keyword evidence="4" id="KW-0297">G-protein coupled receptor</keyword>
<dbReference type="PANTHER" id="PTHR24243:SF208">
    <property type="entry name" value="PYROKININ-1 RECEPTOR"/>
    <property type="match status" value="1"/>
</dbReference>
<evidence type="ECO:0000256" key="1">
    <source>
        <dbReference type="ARBA" id="ARBA00004141"/>
    </source>
</evidence>
<comment type="subcellular location">
    <subcellularLocation>
        <location evidence="1">Membrane</location>
        <topology evidence="1">Multi-pass membrane protein</topology>
    </subcellularLocation>
</comment>
<dbReference type="EMBL" id="OU015568">
    <property type="protein sequence ID" value="CAG5080564.1"/>
    <property type="molecule type" value="Genomic_DNA"/>
</dbReference>
<name>A0ABN7RLI3_OIKDI</name>
<evidence type="ECO:0000256" key="2">
    <source>
        <dbReference type="ARBA" id="ARBA00022692"/>
    </source>
</evidence>
<feature type="transmembrane region" description="Helical" evidence="9">
    <location>
        <begin position="41"/>
        <end position="60"/>
    </location>
</feature>
<keyword evidence="3 9" id="KW-1133">Transmembrane helix</keyword>
<keyword evidence="2 9" id="KW-0812">Transmembrane</keyword>
<organism evidence="12 13">
    <name type="scientific">Oikopleura dioica</name>
    <name type="common">Tunicate</name>
    <dbReference type="NCBI Taxonomy" id="34765"/>
    <lineage>
        <taxon>Eukaryota</taxon>
        <taxon>Metazoa</taxon>
        <taxon>Chordata</taxon>
        <taxon>Tunicata</taxon>
        <taxon>Appendicularia</taxon>
        <taxon>Copelata</taxon>
        <taxon>Oikopleuridae</taxon>
        <taxon>Oikopleura</taxon>
    </lineage>
</organism>
<feature type="domain" description="G-protein coupled receptors family 1 profile" evidence="11">
    <location>
        <begin position="1"/>
        <end position="53"/>
    </location>
</feature>
<evidence type="ECO:0000259" key="11">
    <source>
        <dbReference type="PROSITE" id="PS50262"/>
    </source>
</evidence>
<protein>
    <submittedName>
        <fullName evidence="12">Oidioi.mRNA.OKI2018_I69.PAR.g9647.t1.cds</fullName>
    </submittedName>
</protein>
<evidence type="ECO:0000256" key="5">
    <source>
        <dbReference type="ARBA" id="ARBA00023136"/>
    </source>
</evidence>
<evidence type="ECO:0000256" key="7">
    <source>
        <dbReference type="ARBA" id="ARBA00023224"/>
    </source>
</evidence>
<keyword evidence="5 9" id="KW-0472">Membrane</keyword>
<keyword evidence="6" id="KW-0675">Receptor</keyword>
<gene>
    <name evidence="12" type="ORF">OKIOD_LOCUS1205</name>
</gene>
<keyword evidence="10" id="KW-0732">Signal</keyword>
<sequence>MLIISFFICWTPLHVVHVLLMSGVRIPLSYCALMQDMANVFAWANPVLNPLLYAFAGKQFRSDFRKLLRRRKESGNRRFFDESPSLTHEQSQEKG</sequence>
<dbReference type="PANTHER" id="PTHR24243">
    <property type="entry name" value="G-PROTEIN COUPLED RECEPTOR"/>
    <property type="match status" value="1"/>
</dbReference>
<feature type="signal peptide" evidence="10">
    <location>
        <begin position="1"/>
        <end position="31"/>
    </location>
</feature>
<evidence type="ECO:0000256" key="9">
    <source>
        <dbReference type="SAM" id="Phobius"/>
    </source>
</evidence>
<evidence type="ECO:0000256" key="3">
    <source>
        <dbReference type="ARBA" id="ARBA00022989"/>
    </source>
</evidence>
<evidence type="ECO:0000313" key="13">
    <source>
        <dbReference type="Proteomes" id="UP001158576"/>
    </source>
</evidence>
<accession>A0ABN7RLI3</accession>
<evidence type="ECO:0000256" key="4">
    <source>
        <dbReference type="ARBA" id="ARBA00023040"/>
    </source>
</evidence>
<dbReference type="SUPFAM" id="SSF81321">
    <property type="entry name" value="Family A G protein-coupled receptor-like"/>
    <property type="match status" value="1"/>
</dbReference>
<evidence type="ECO:0000256" key="8">
    <source>
        <dbReference type="SAM" id="MobiDB-lite"/>
    </source>
</evidence>
<keyword evidence="13" id="KW-1185">Reference proteome</keyword>
<keyword evidence="7" id="KW-0807">Transducer</keyword>
<dbReference type="Gene3D" id="1.20.1070.10">
    <property type="entry name" value="Rhodopsin 7-helix transmembrane proteins"/>
    <property type="match status" value="1"/>
</dbReference>
<dbReference type="InterPro" id="IPR017452">
    <property type="entry name" value="GPCR_Rhodpsn_7TM"/>
</dbReference>